<dbReference type="PROSITE" id="PS50893">
    <property type="entry name" value="ABC_TRANSPORTER_2"/>
    <property type="match status" value="2"/>
</dbReference>
<evidence type="ECO:0000256" key="12">
    <source>
        <dbReference type="SAM" id="MobiDB-lite"/>
    </source>
</evidence>
<comment type="caution">
    <text evidence="17">The sequence shown here is derived from an EMBL/GenBank/DDBJ whole genome shotgun (WGS) entry which is preliminary data.</text>
</comment>
<evidence type="ECO:0000259" key="16">
    <source>
        <dbReference type="PROSITE" id="PS50929"/>
    </source>
</evidence>
<accession>A0A5J4NT24</accession>
<evidence type="ECO:0000313" key="18">
    <source>
        <dbReference type="Proteomes" id="UP000324629"/>
    </source>
</evidence>
<dbReference type="Proteomes" id="UP000324629">
    <property type="component" value="Unassembled WGS sequence"/>
</dbReference>
<dbReference type="Gene3D" id="3.40.50.300">
    <property type="entry name" value="P-loop containing nucleotide triphosphate hydrolases"/>
    <property type="match status" value="2"/>
</dbReference>
<dbReference type="InterPro" id="IPR003439">
    <property type="entry name" value="ABC_transporter-like_ATP-bd"/>
</dbReference>
<feature type="compositionally biased region" description="Polar residues" evidence="12">
    <location>
        <begin position="306"/>
        <end position="317"/>
    </location>
</feature>
<feature type="transmembrane region" description="Helical" evidence="13">
    <location>
        <begin position="569"/>
        <end position="589"/>
    </location>
</feature>
<evidence type="ECO:0000256" key="3">
    <source>
        <dbReference type="ARBA" id="ARBA00022448"/>
    </source>
</evidence>
<evidence type="ECO:0000313" key="17">
    <source>
        <dbReference type="EMBL" id="KAA3678746.1"/>
    </source>
</evidence>
<keyword evidence="4 13" id="KW-0812">Transmembrane</keyword>
<dbReference type="InterPro" id="IPR036640">
    <property type="entry name" value="ABC1_TM_sf"/>
</dbReference>
<dbReference type="SMART" id="SM00382">
    <property type="entry name" value="AAA"/>
    <property type="match status" value="2"/>
</dbReference>
<keyword evidence="5" id="KW-0677">Repeat</keyword>
<dbReference type="InterPro" id="IPR011527">
    <property type="entry name" value="ABC1_TM_dom"/>
</dbReference>
<name>A0A5J4NT24_9TREM</name>
<keyword evidence="9 13" id="KW-0472">Membrane</keyword>
<feature type="compositionally biased region" description="Polar residues" evidence="12">
    <location>
        <begin position="887"/>
        <end position="904"/>
    </location>
</feature>
<gene>
    <name evidence="17" type="ORF">DEA37_0010026</name>
</gene>
<dbReference type="SUPFAM" id="SSF52540">
    <property type="entry name" value="P-loop containing nucleoside triphosphate hydrolases"/>
    <property type="match status" value="2"/>
</dbReference>
<dbReference type="PANTHER" id="PTHR24223">
    <property type="entry name" value="ATP-BINDING CASSETTE SUB-FAMILY C"/>
    <property type="match status" value="1"/>
</dbReference>
<feature type="transmembrane region" description="Helical" evidence="13">
    <location>
        <begin position="1120"/>
        <end position="1143"/>
    </location>
</feature>
<proteinExistence type="inferred from homology"/>
<keyword evidence="14" id="KW-0732">Signal</keyword>
<dbReference type="FunFam" id="1.20.1560.10:FF:000006">
    <property type="entry name" value="ATP-binding cassette, sub-family C (CFTR/MRP), member 9"/>
    <property type="match status" value="1"/>
</dbReference>
<evidence type="ECO:0000256" key="14">
    <source>
        <dbReference type="SAM" id="SignalP"/>
    </source>
</evidence>
<evidence type="ECO:0000256" key="4">
    <source>
        <dbReference type="ARBA" id="ARBA00022692"/>
    </source>
</evidence>
<dbReference type="InterPro" id="IPR050173">
    <property type="entry name" value="ABC_transporter_C-like"/>
</dbReference>
<evidence type="ECO:0000256" key="5">
    <source>
        <dbReference type="ARBA" id="ARBA00022737"/>
    </source>
</evidence>
<dbReference type="FunFam" id="3.40.50.300:FF:000997">
    <property type="entry name" value="Multidrug resistance-associated protein 1"/>
    <property type="match status" value="1"/>
</dbReference>
<dbReference type="FunFam" id="3.40.50.300:FF:000163">
    <property type="entry name" value="Multidrug resistance-associated protein member 4"/>
    <property type="match status" value="1"/>
</dbReference>
<dbReference type="CDD" id="cd18603">
    <property type="entry name" value="ABC_6TM_MRP1_2_3_6_D2_like"/>
    <property type="match status" value="1"/>
</dbReference>
<evidence type="ECO:0000256" key="8">
    <source>
        <dbReference type="ARBA" id="ARBA00022989"/>
    </source>
</evidence>
<feature type="chain" id="PRO_5023941317" description="ABC-type glutathione-S-conjugate transporter" evidence="14">
    <location>
        <begin position="24"/>
        <end position="1626"/>
    </location>
</feature>
<feature type="domain" description="ABC transporter" evidence="15">
    <location>
        <begin position="1396"/>
        <end position="1620"/>
    </location>
</feature>
<feature type="transmembrane region" description="Helical" evidence="13">
    <location>
        <begin position="484"/>
        <end position="505"/>
    </location>
</feature>
<feature type="transmembrane region" description="Helical" evidence="13">
    <location>
        <begin position="1048"/>
        <end position="1073"/>
    </location>
</feature>
<dbReference type="GO" id="GO:0016887">
    <property type="term" value="F:ATP hydrolysis activity"/>
    <property type="evidence" value="ECO:0007669"/>
    <property type="project" value="InterPro"/>
</dbReference>
<feature type="transmembrane region" description="Helical" evidence="13">
    <location>
        <begin position="456"/>
        <end position="478"/>
    </location>
</feature>
<comment type="subcellular location">
    <subcellularLocation>
        <location evidence="1">Vacuole membrane</location>
        <topology evidence="1">Multi-pass membrane protein</topology>
    </subcellularLocation>
</comment>
<feature type="region of interest" description="Disordered" evidence="12">
    <location>
        <begin position="279"/>
        <end position="362"/>
    </location>
</feature>
<dbReference type="PROSITE" id="PS50929">
    <property type="entry name" value="ABC_TM1F"/>
    <property type="match status" value="2"/>
</dbReference>
<dbReference type="GO" id="GO:0015431">
    <property type="term" value="F:ABC-type glutathione S-conjugate transporter activity"/>
    <property type="evidence" value="ECO:0007669"/>
    <property type="project" value="UniProtKB-EC"/>
</dbReference>
<evidence type="ECO:0000256" key="13">
    <source>
        <dbReference type="SAM" id="Phobius"/>
    </source>
</evidence>
<keyword evidence="3" id="KW-0813">Transport</keyword>
<dbReference type="CDD" id="cd18595">
    <property type="entry name" value="ABC_6TM_MRP1_2_3_6_D1_like"/>
    <property type="match status" value="1"/>
</dbReference>
<sequence length="1626" mass="180117">MRNAANSSVCFFLNLFSVTVIFARCWNHLTDFWIQQFQTATPNATSSDAVLSPTLPDSTTVICAPTIIQIIDLVTLIMYLLLFVLGCFSERMLLYQASIKNKGSFDKSTPDRFSKKFPNISAALPSELEAALPDKSVRNGFLSLDEQKLLQNPSPEDHVSFPSRVVYAWFTGLIYRGYRKPLEMSDLWNLDDVHCASIVSKQFSKHLDVNVIPKQSVNSFRERRRVSLSNNIAENANRVYQQNDLTADRRRSAQSILGVGVPVSDRSHTYKSGCVETTMQEDRRASDGCTSRSAGLKQRSGAAAQGTPSIMSSSVKSPTARLPPQKEESGSDSLQKRESMSIPDSVVDPVRVSHGENAFPKNEDLDQVHSADAASLPSVDFVGVSSHNSSARRAVRIRAGTKLDALPAQPESRSGLIVKQSAEEVSLRLSNKARCESTTGQIMNLISSDAQHFTTLMPYVHVVWSGPFQIVVAIVLLWRELGPSVLAGIGVLLLLLPFNAVIARLSKTVQEKKFMAADSRVKIISEILNGIRVIKLYAWEPSFITEVNRLRQKEVHYLRRFAYLQSASFLWTCAPFLVALSTFGVFVMVSDQNILDAQKAFVSLTLFNILRFPLFMFPMVTSNLIQAYVSCMRLNHFLQLIELIPGSVLHEDTPGVAAVIERGVFGWNSDEEPILHNISIQFPEGQLTCIMGSVGSGKSSLLHALLGDMDRLNGCVNVKGSVAYVSQQPWIFNATLRDNILFLKPYEPVRYEKVIKACGLTPDLQILPNGDATEIGDKGINLSGGQKQRVSLARACYADADVYLLDDPLSAVDAHVGMHLLNEVFSRSTGILASKTCILTTHSPKALPFSDRVVLLVDGQISEHGTYRQLLQSRTSQLAEFLSNTVVSQPTTHSRTQTLQSDIQSVDRDISLNPPPFSQTSHGTRRSTDDIRPGPVALQTDYHPRQHSSSIRSTTPLNSSLPQLDQQQQHYTTSASTNMLVNEGNVFPFGSTVSIDTQGVVEENQNAAVDTKQQSERSDYLRLTQAEQAKTGSVKWSTFKIYFRNVGLVYCLLILISYPVTHLASFGTTLWLADWSEDSASQSNLSEWLRANPEAFYNQTAYPDLSSRLAEFKAQRDYRLGIYAVLGCVQVITSWVSAIAFAIGHLACVRKLHGLLLAGVLHAPAGFFDRVPQGRVINRFAQDISTLDGPLMDTLKSTFTCFLHCTLTVCTACSINPWIVIPVVCLTALYMILQKVYVANSRQLKRIESISRSPIFSHFSETLSGADNIRAYGMTEKYVEINDLRLDANNAAAYAGMTAQRWLAVLLEMVGNLLILSVAIFCVLTRGQLSAGFSGLVISYALNLNQSLNWLVRMTAELENNLVCVERIDEYANIEQEAAWEIAESKPPPTWPMGAISFVDYGLRYRANLDLVLKDINMTVKRGERIGIVGRTGSGKSSLVLGLFRMLEAARGRIVIDGRDISQLGLHDLRKRLTLIPQVYPFSEYKDSEVWHVLELANLKTYVKETGNSLGLNMVISEGGSNLSMGQRQLVCLARALLRRTPILVLDEATAAVDPVTDSLIQETIRKEFSDCTVLTIAHRLNTIMDYDRILVLHEGRMLEVGTPSELLKDASSKFYALAKDAHAVE</sequence>
<dbReference type="InterPro" id="IPR027417">
    <property type="entry name" value="P-loop_NTPase"/>
</dbReference>
<evidence type="ECO:0000256" key="7">
    <source>
        <dbReference type="ARBA" id="ARBA00022840"/>
    </source>
</evidence>
<dbReference type="FunFam" id="1.20.1560.10:FF:000001">
    <property type="entry name" value="ATP-binding cassette subfamily C member 1"/>
    <property type="match status" value="1"/>
</dbReference>
<keyword evidence="6" id="KW-0547">Nucleotide-binding</keyword>
<feature type="region of interest" description="Disordered" evidence="12">
    <location>
        <begin position="887"/>
        <end position="963"/>
    </location>
</feature>
<feature type="domain" description="ABC transmembrane type-1" evidence="16">
    <location>
        <begin position="436"/>
        <end position="626"/>
    </location>
</feature>
<feature type="compositionally biased region" description="Basic and acidic residues" evidence="12">
    <location>
        <begin position="324"/>
        <end position="339"/>
    </location>
</feature>
<feature type="transmembrane region" description="Helical" evidence="13">
    <location>
        <begin position="67"/>
        <end position="88"/>
    </location>
</feature>
<evidence type="ECO:0000256" key="6">
    <source>
        <dbReference type="ARBA" id="ARBA00022741"/>
    </source>
</evidence>
<feature type="domain" description="ABC transmembrane type-1" evidence="16">
    <location>
        <begin position="1063"/>
        <end position="1360"/>
    </location>
</feature>
<evidence type="ECO:0000256" key="9">
    <source>
        <dbReference type="ARBA" id="ARBA00023136"/>
    </source>
</evidence>
<feature type="domain" description="ABC transporter" evidence="15">
    <location>
        <begin position="659"/>
        <end position="883"/>
    </location>
</feature>
<feature type="transmembrane region" description="Helical" evidence="13">
    <location>
        <begin position="609"/>
        <end position="629"/>
    </location>
</feature>
<keyword evidence="7 17" id="KW-0067">ATP-binding</keyword>
<evidence type="ECO:0000256" key="2">
    <source>
        <dbReference type="ARBA" id="ARBA00009726"/>
    </source>
</evidence>
<dbReference type="Gene3D" id="1.20.1560.10">
    <property type="entry name" value="ABC transporter type 1, transmembrane domain"/>
    <property type="match status" value="2"/>
</dbReference>
<evidence type="ECO:0000256" key="11">
    <source>
        <dbReference type="ARBA" id="ARBA00047523"/>
    </source>
</evidence>
<dbReference type="SUPFAM" id="SSF90123">
    <property type="entry name" value="ABC transporter transmembrane region"/>
    <property type="match status" value="2"/>
</dbReference>
<feature type="compositionally biased region" description="Polar residues" evidence="12">
    <location>
        <begin position="947"/>
        <end position="963"/>
    </location>
</feature>
<dbReference type="CDD" id="cd03250">
    <property type="entry name" value="ABCC_MRP_domain1"/>
    <property type="match status" value="1"/>
</dbReference>
<dbReference type="EC" id="7.6.2.3" evidence="10"/>
<keyword evidence="8 13" id="KW-1133">Transmembrane helix</keyword>
<dbReference type="Pfam" id="PF00005">
    <property type="entry name" value="ABC_tran"/>
    <property type="match status" value="2"/>
</dbReference>
<dbReference type="GO" id="GO:0005774">
    <property type="term" value="C:vacuolar membrane"/>
    <property type="evidence" value="ECO:0007669"/>
    <property type="project" value="UniProtKB-SubCell"/>
</dbReference>
<protein>
    <recommendedName>
        <fullName evidence="10">ABC-type glutathione-S-conjugate transporter</fullName>
        <ecNumber evidence="10">7.6.2.3</ecNumber>
    </recommendedName>
</protein>
<dbReference type="EMBL" id="QNGE01000976">
    <property type="protein sequence ID" value="KAA3678746.1"/>
    <property type="molecule type" value="Genomic_DNA"/>
</dbReference>
<reference evidence="17 18" key="1">
    <citation type="journal article" date="2019" name="Gigascience">
        <title>Whole-genome sequence of the oriental lung fluke Paragonimus westermani.</title>
        <authorList>
            <person name="Oey H."/>
            <person name="Zakrzewski M."/>
            <person name="Narain K."/>
            <person name="Devi K.R."/>
            <person name="Agatsuma T."/>
            <person name="Nawaratna S."/>
            <person name="Gobert G.N."/>
            <person name="Jones M.K."/>
            <person name="Ragan M.A."/>
            <person name="McManus D.P."/>
            <person name="Krause L."/>
        </authorList>
    </citation>
    <scope>NUCLEOTIDE SEQUENCE [LARGE SCALE GENOMIC DNA]</scope>
    <source>
        <strain evidence="17 18">IND2009</strain>
    </source>
</reference>
<dbReference type="GO" id="GO:0005524">
    <property type="term" value="F:ATP binding"/>
    <property type="evidence" value="ECO:0007669"/>
    <property type="project" value="UniProtKB-KW"/>
</dbReference>
<dbReference type="PANTHER" id="PTHR24223:SF443">
    <property type="entry name" value="MULTIDRUG-RESISTANCE LIKE PROTEIN 1, ISOFORM I"/>
    <property type="match status" value="1"/>
</dbReference>
<evidence type="ECO:0000259" key="15">
    <source>
        <dbReference type="PROSITE" id="PS50893"/>
    </source>
</evidence>
<comment type="catalytic activity">
    <reaction evidence="11">
        <text>leukotriene C4(in) + ATP + H2O = leukotriene C4(out) + ADP + phosphate + H(+)</text>
        <dbReference type="Rhea" id="RHEA:38963"/>
        <dbReference type="ChEBI" id="CHEBI:15377"/>
        <dbReference type="ChEBI" id="CHEBI:15378"/>
        <dbReference type="ChEBI" id="CHEBI:30616"/>
        <dbReference type="ChEBI" id="CHEBI:43474"/>
        <dbReference type="ChEBI" id="CHEBI:57973"/>
        <dbReference type="ChEBI" id="CHEBI:456216"/>
    </reaction>
    <physiologicalReaction direction="left-to-right" evidence="11">
        <dbReference type="Rhea" id="RHEA:38964"/>
    </physiologicalReaction>
</comment>
<organism evidence="17 18">
    <name type="scientific">Paragonimus westermani</name>
    <dbReference type="NCBI Taxonomy" id="34504"/>
    <lineage>
        <taxon>Eukaryota</taxon>
        <taxon>Metazoa</taxon>
        <taxon>Spiralia</taxon>
        <taxon>Lophotrochozoa</taxon>
        <taxon>Platyhelminthes</taxon>
        <taxon>Trematoda</taxon>
        <taxon>Digenea</taxon>
        <taxon>Plagiorchiida</taxon>
        <taxon>Troglotremata</taxon>
        <taxon>Troglotrematidae</taxon>
        <taxon>Paragonimus</taxon>
    </lineage>
</organism>
<dbReference type="Pfam" id="PF00664">
    <property type="entry name" value="ABC_membrane"/>
    <property type="match status" value="2"/>
</dbReference>
<feature type="transmembrane region" description="Helical" evidence="13">
    <location>
        <begin position="1302"/>
        <end position="1324"/>
    </location>
</feature>
<feature type="signal peptide" evidence="14">
    <location>
        <begin position="1"/>
        <end position="23"/>
    </location>
</feature>
<keyword evidence="18" id="KW-1185">Reference proteome</keyword>
<dbReference type="CDD" id="cd03244">
    <property type="entry name" value="ABCC_MRP_domain2"/>
    <property type="match status" value="1"/>
</dbReference>
<comment type="similarity">
    <text evidence="2">Belongs to the ABC transporter superfamily. ABCC family. Conjugate transporter (TC 3.A.1.208) subfamily.</text>
</comment>
<evidence type="ECO:0000256" key="1">
    <source>
        <dbReference type="ARBA" id="ARBA00004128"/>
    </source>
</evidence>
<evidence type="ECO:0000256" key="10">
    <source>
        <dbReference type="ARBA" id="ARBA00024220"/>
    </source>
</evidence>
<dbReference type="InterPro" id="IPR003593">
    <property type="entry name" value="AAA+_ATPase"/>
</dbReference>